<reference evidence="1 2" key="1">
    <citation type="submission" date="2018-04" db="EMBL/GenBank/DDBJ databases">
        <title>Draft Genomic Sequencing Of Potential Extraintestinal Pathogenic Escherichia coli B8S56 Isolated from Retail Chicken Skin.</title>
        <authorList>
            <person name="Xu A."/>
            <person name="Tilman S."/>
            <person name="Wisser-Parker K."/>
            <person name="Scullen O.J."/>
            <person name="Sommers C."/>
        </authorList>
    </citation>
    <scope>NUCLEOTIDE SEQUENCE [LARGE SCALE GENOMIC DNA]</scope>
    <source>
        <strain evidence="1 2">B8S56</strain>
    </source>
</reference>
<comment type="caution">
    <text evidence="1">The sequence shown here is derived from an EMBL/GenBank/DDBJ whole genome shotgun (WGS) entry which is preliminary data.</text>
</comment>
<evidence type="ECO:0000313" key="1">
    <source>
        <dbReference type="EMBL" id="PWH47738.1"/>
    </source>
</evidence>
<name>A0A2U2U9N0_ECOLX</name>
<accession>A0A2U2U9N0</accession>
<proteinExistence type="predicted"/>
<feature type="non-terminal residue" evidence="1">
    <location>
        <position position="43"/>
    </location>
</feature>
<evidence type="ECO:0000313" key="2">
    <source>
        <dbReference type="Proteomes" id="UP000245761"/>
    </source>
</evidence>
<protein>
    <submittedName>
        <fullName evidence="1">Phage tail protein</fullName>
    </submittedName>
</protein>
<dbReference type="EMBL" id="QEMT01000196">
    <property type="protein sequence ID" value="PWH47738.1"/>
    <property type="molecule type" value="Genomic_DNA"/>
</dbReference>
<dbReference type="Proteomes" id="UP000245761">
    <property type="component" value="Unassembled WGS sequence"/>
</dbReference>
<dbReference type="AlphaFoldDB" id="A0A2U2U9N0"/>
<sequence>MSETRFHGARVRESTGPATAINDVDSSVIGIVATADDADETLF</sequence>
<organism evidence="1 2">
    <name type="scientific">Escherichia coli</name>
    <dbReference type="NCBI Taxonomy" id="562"/>
    <lineage>
        <taxon>Bacteria</taxon>
        <taxon>Pseudomonadati</taxon>
        <taxon>Pseudomonadota</taxon>
        <taxon>Gammaproteobacteria</taxon>
        <taxon>Enterobacterales</taxon>
        <taxon>Enterobacteriaceae</taxon>
        <taxon>Escherichia</taxon>
    </lineage>
</organism>
<gene>
    <name evidence="1" type="ORF">DD762_29515</name>
</gene>